<name>A0A937K363_9BACT</name>
<feature type="transmembrane region" description="Helical" evidence="1">
    <location>
        <begin position="847"/>
        <end position="866"/>
    </location>
</feature>
<accession>A0A937K363</accession>
<dbReference type="CDD" id="cd20707">
    <property type="entry name" value="MIX_III"/>
    <property type="match status" value="1"/>
</dbReference>
<comment type="caution">
    <text evidence="3">The sequence shown here is derived from an EMBL/GenBank/DDBJ whole genome shotgun (WGS) entry which is preliminary data.</text>
</comment>
<gene>
    <name evidence="3" type="ORF">JL102_23240</name>
</gene>
<dbReference type="RefSeq" id="WP_202246874.1">
    <property type="nucleotide sequence ID" value="NZ_JAESIY010000028.1"/>
</dbReference>
<dbReference type="Proteomes" id="UP000659388">
    <property type="component" value="Unassembled WGS sequence"/>
</dbReference>
<dbReference type="InterPro" id="IPR046864">
    <property type="entry name" value="VasX_N"/>
</dbReference>
<keyword evidence="1" id="KW-1133">Transmembrane helix</keyword>
<proteinExistence type="predicted"/>
<evidence type="ECO:0000256" key="1">
    <source>
        <dbReference type="SAM" id="Phobius"/>
    </source>
</evidence>
<keyword evidence="1" id="KW-0812">Transmembrane</keyword>
<protein>
    <recommendedName>
        <fullName evidence="2">Toxin VasX N-terminal region domain-containing protein</fullName>
    </recommendedName>
</protein>
<sequence>MVTDEIVKNQEKEAQLCDAKYTVVASGAGATCEEKPEMEALLPGIRLRFLRYGLFPKNDPDVKAIRMKDRSDDQFTLDDADASNGDLKSNAHLRVMATHLREGYVYLINHEDKSDFHELAVDEFGDLSPVIWSKNNLEEDGRTPKDFREPKEEKGLYKLVPKSKKEGGKKYWIGYSPVQWSYELHKRILNGSDQVKKNFHMILVECKGIKNKDQSCSEHVLSYQKVQIGFNAVNATRNKYKDILKQIHATERDESKQGGNVLFEDMFITLHDPVGCAADISEVLAEEVISFKALTEAIQTGETVEKALARLTEEDPCEPEIDKTYHDMFTLALTSYKLAYSDKKSTELYDGGDVGWWGNINDTHFPYQPNNKATYEIKFNQYAKYSGVYKVQTNNYVPDEWIGNGLHRDKVEGVLGVHERRAKRKTVNTLRDEYGNFIQTEYYKKALDHFTENSPEHFMEGINQLYEQILLLYNNPDNIDRHLLLPESNELEVDVYHSCDSWTEWVDGYFQDEECNKNDNISLLLNEEITIKQELLKNLHSLLYSLAGVAYARLEVHTRVAQYKVKAKTDGLGRTNYYQVLKDRRRHVMKNLNKITVRRTVDGVVTDVFHYGNSQRIEIDAALMGFKHDPNLEIDIISEGKKVETIKADSFTHRMLYGKESIAEGGKNMLTSGEELQPIKRREYYKNDFAARNYNAKAAKFLNSRGFNRVLTGLQIYNFSHSLQKVFSDNQTQVELGKNVISTIGVTAELAEAALRLKEAHLKAVAKQAGKQLSREIAQKLGGRIKIAGALGGAISSGMSFWDGALAFNKRDQDAGFAYMGAGIALAYSTAVGLWGTTGLLLLSGPAGWIALFVGLGFTILAIIFTDTDLENFFKHFLLSDAEDIPKRKLTPMEYNRHLIEEYASKIDKDDEDLQALAHPTDALSLMHDLLVCTEINYYIPKDGLTLHYFGRSAYKLANKIRVRLVFNQLLTDVSQLEAIGILLNDDEKPEPFIMEMSDTCITKRTDGRREFTAKLSVTKEFRHSINRKTDLVIAMRLRINPEKNHYFPYPTKENKKRYFATRISLKQSIYRTQGEKFEQEEKLVFGSIADLVKKDIL</sequence>
<evidence type="ECO:0000259" key="2">
    <source>
        <dbReference type="Pfam" id="PF20249"/>
    </source>
</evidence>
<organism evidence="3 4">
    <name type="scientific">Fulvivirga sediminis</name>
    <dbReference type="NCBI Taxonomy" id="2803949"/>
    <lineage>
        <taxon>Bacteria</taxon>
        <taxon>Pseudomonadati</taxon>
        <taxon>Bacteroidota</taxon>
        <taxon>Cytophagia</taxon>
        <taxon>Cytophagales</taxon>
        <taxon>Fulvivirgaceae</taxon>
        <taxon>Fulvivirga</taxon>
    </lineage>
</organism>
<feature type="domain" description="Toxin VasX N-terminal region" evidence="2">
    <location>
        <begin position="45"/>
        <end position="205"/>
    </location>
</feature>
<reference evidence="3" key="1">
    <citation type="submission" date="2021-01" db="EMBL/GenBank/DDBJ databases">
        <title>Fulvivirga kasyanovii gen. nov., sp nov., a novel member of the phylum Bacteroidetes isolated from seawater in a mussel farm.</title>
        <authorList>
            <person name="Zhao L.-H."/>
            <person name="Wang Z.-J."/>
        </authorList>
    </citation>
    <scope>NUCLEOTIDE SEQUENCE</scope>
    <source>
        <strain evidence="3">2943</strain>
    </source>
</reference>
<feature type="transmembrane region" description="Helical" evidence="1">
    <location>
        <begin position="787"/>
        <end position="808"/>
    </location>
</feature>
<dbReference type="Pfam" id="PF20249">
    <property type="entry name" value="VasX_N"/>
    <property type="match status" value="1"/>
</dbReference>
<evidence type="ECO:0000313" key="3">
    <source>
        <dbReference type="EMBL" id="MBL3659080.1"/>
    </source>
</evidence>
<keyword evidence="1" id="KW-0472">Membrane</keyword>
<dbReference type="AlphaFoldDB" id="A0A937K363"/>
<evidence type="ECO:0000313" key="4">
    <source>
        <dbReference type="Proteomes" id="UP000659388"/>
    </source>
</evidence>
<dbReference type="EMBL" id="JAESIY010000028">
    <property type="protein sequence ID" value="MBL3659080.1"/>
    <property type="molecule type" value="Genomic_DNA"/>
</dbReference>
<feature type="transmembrane region" description="Helical" evidence="1">
    <location>
        <begin position="815"/>
        <end position="835"/>
    </location>
</feature>
<keyword evidence="4" id="KW-1185">Reference proteome</keyword>